<protein>
    <submittedName>
        <fullName evidence="9">MFS transporter</fullName>
    </submittedName>
</protein>
<sequence length="415" mass="44103">MTSTRQEPAQGYLPVFASLSVRNYRHYFIGALVSNNGTWMQRIAQDWLVYTLTGSGLAVGITMAMQFGPMLVLGLYGGVLADRYPQRRILLLTQMAMMLLAGLLATVTFLNFVTVEWVYIIALLFGIVTALDNPARQSFVGVMVPPRLLPNAVALNSGNFNLARLSGPAVAGLLIASAGVAWAFLFNALSFLPMLYALATLDSSGFEEVPRTGRGARAFREGLSYVAGHPRILVTIILVFFIGTFGFNFPIILTAYAAKVFDGGSALYGILNSMMAVGSVLGAILTARRESVTPARMITMSASFAAGLIVLSLIGWLPAFMVVLVIAGLAGVSFNTMANASVQIEADPAVRGRVMSLYFVVMMGTTPLGSLFTGWVTDSYGAPAALMVSGGICLAAAAGCSYAFHRLGLRPAETV</sequence>
<dbReference type="PANTHER" id="PTHR23513">
    <property type="entry name" value="INTEGRAL MEMBRANE EFFLUX PROTEIN-RELATED"/>
    <property type="match status" value="1"/>
</dbReference>
<evidence type="ECO:0000259" key="8">
    <source>
        <dbReference type="PROSITE" id="PS50850"/>
    </source>
</evidence>
<organism evidence="9 10">
    <name type="scientific">Propioniciclava flava</name>
    <dbReference type="NCBI Taxonomy" id="2072026"/>
    <lineage>
        <taxon>Bacteria</taxon>
        <taxon>Bacillati</taxon>
        <taxon>Actinomycetota</taxon>
        <taxon>Actinomycetes</taxon>
        <taxon>Propionibacteriales</taxon>
        <taxon>Propionibacteriaceae</taxon>
        <taxon>Propioniciclava</taxon>
    </lineage>
</organism>
<gene>
    <name evidence="9" type="ORF">C1706_06920</name>
</gene>
<dbReference type="Pfam" id="PF05977">
    <property type="entry name" value="MFS_3"/>
    <property type="match status" value="1"/>
</dbReference>
<dbReference type="PROSITE" id="PS50850">
    <property type="entry name" value="MFS"/>
    <property type="match status" value="1"/>
</dbReference>
<accession>A0A4Q2EIP4</accession>
<dbReference type="InterPro" id="IPR010290">
    <property type="entry name" value="TM_effector"/>
</dbReference>
<evidence type="ECO:0000313" key="9">
    <source>
        <dbReference type="EMBL" id="RXW32284.1"/>
    </source>
</evidence>
<evidence type="ECO:0000256" key="3">
    <source>
        <dbReference type="ARBA" id="ARBA00022475"/>
    </source>
</evidence>
<feature type="transmembrane region" description="Helical" evidence="7">
    <location>
        <begin position="89"/>
        <end position="111"/>
    </location>
</feature>
<dbReference type="InterPro" id="IPR020846">
    <property type="entry name" value="MFS_dom"/>
</dbReference>
<feature type="transmembrane region" description="Helical" evidence="7">
    <location>
        <begin position="265"/>
        <end position="285"/>
    </location>
</feature>
<evidence type="ECO:0000256" key="4">
    <source>
        <dbReference type="ARBA" id="ARBA00022692"/>
    </source>
</evidence>
<evidence type="ECO:0000256" key="1">
    <source>
        <dbReference type="ARBA" id="ARBA00004651"/>
    </source>
</evidence>
<feature type="transmembrane region" description="Helical" evidence="7">
    <location>
        <begin position="47"/>
        <end position="77"/>
    </location>
</feature>
<evidence type="ECO:0000256" key="2">
    <source>
        <dbReference type="ARBA" id="ARBA00022448"/>
    </source>
</evidence>
<dbReference type="RefSeq" id="WP_129458496.1">
    <property type="nucleotide sequence ID" value="NZ_PPCV01000004.1"/>
</dbReference>
<evidence type="ECO:0000256" key="7">
    <source>
        <dbReference type="SAM" id="Phobius"/>
    </source>
</evidence>
<dbReference type="PANTHER" id="PTHR23513:SF11">
    <property type="entry name" value="STAPHYLOFERRIN A TRANSPORTER"/>
    <property type="match status" value="1"/>
</dbReference>
<comment type="subcellular location">
    <subcellularLocation>
        <location evidence="1">Cell membrane</location>
        <topology evidence="1">Multi-pass membrane protein</topology>
    </subcellularLocation>
</comment>
<feature type="transmembrane region" description="Helical" evidence="7">
    <location>
        <begin position="305"/>
        <end position="334"/>
    </location>
</feature>
<feature type="transmembrane region" description="Helical" evidence="7">
    <location>
        <begin position="382"/>
        <end position="404"/>
    </location>
</feature>
<dbReference type="GO" id="GO:0005886">
    <property type="term" value="C:plasma membrane"/>
    <property type="evidence" value="ECO:0007669"/>
    <property type="project" value="UniProtKB-SubCell"/>
</dbReference>
<reference evidence="9 10" key="1">
    <citation type="submission" date="2018-01" db="EMBL/GenBank/DDBJ databases">
        <title>Lactibacter flavus gen. nov., sp. nov., a novel bacterium of the family Propionibacteriaceae isolated from raw milk and dairy products.</title>
        <authorList>
            <person name="Wenning M."/>
            <person name="Breitenwieser F."/>
            <person name="Huptas C."/>
            <person name="von Neubeck M."/>
            <person name="Busse H.-J."/>
            <person name="Scherer S."/>
        </authorList>
    </citation>
    <scope>NUCLEOTIDE SEQUENCE [LARGE SCALE GENOMIC DNA]</scope>
    <source>
        <strain evidence="9 10">VG341</strain>
    </source>
</reference>
<dbReference type="EMBL" id="PPCV01000004">
    <property type="protein sequence ID" value="RXW32284.1"/>
    <property type="molecule type" value="Genomic_DNA"/>
</dbReference>
<dbReference type="Gene3D" id="1.20.1250.20">
    <property type="entry name" value="MFS general substrate transporter like domains"/>
    <property type="match status" value="1"/>
</dbReference>
<feature type="transmembrane region" description="Helical" evidence="7">
    <location>
        <begin position="355"/>
        <end position="376"/>
    </location>
</feature>
<keyword evidence="4 7" id="KW-0812">Transmembrane</keyword>
<name>A0A4Q2EIP4_9ACTN</name>
<evidence type="ECO:0000313" key="10">
    <source>
        <dbReference type="Proteomes" id="UP000290624"/>
    </source>
</evidence>
<dbReference type="GO" id="GO:0022857">
    <property type="term" value="F:transmembrane transporter activity"/>
    <property type="evidence" value="ECO:0007669"/>
    <property type="project" value="InterPro"/>
</dbReference>
<keyword evidence="3" id="KW-1003">Cell membrane</keyword>
<dbReference type="CDD" id="cd06173">
    <property type="entry name" value="MFS_MefA_like"/>
    <property type="match status" value="1"/>
</dbReference>
<evidence type="ECO:0000256" key="6">
    <source>
        <dbReference type="ARBA" id="ARBA00023136"/>
    </source>
</evidence>
<feature type="transmembrane region" description="Helical" evidence="7">
    <location>
        <begin position="170"/>
        <end position="196"/>
    </location>
</feature>
<feature type="transmembrane region" description="Helical" evidence="7">
    <location>
        <begin position="232"/>
        <end position="253"/>
    </location>
</feature>
<dbReference type="InterPro" id="IPR036259">
    <property type="entry name" value="MFS_trans_sf"/>
</dbReference>
<comment type="caution">
    <text evidence="9">The sequence shown here is derived from an EMBL/GenBank/DDBJ whole genome shotgun (WGS) entry which is preliminary data.</text>
</comment>
<keyword evidence="2" id="KW-0813">Transport</keyword>
<feature type="transmembrane region" description="Helical" evidence="7">
    <location>
        <begin position="117"/>
        <end position="135"/>
    </location>
</feature>
<keyword evidence="10" id="KW-1185">Reference proteome</keyword>
<dbReference type="Proteomes" id="UP000290624">
    <property type="component" value="Unassembled WGS sequence"/>
</dbReference>
<dbReference type="SUPFAM" id="SSF103473">
    <property type="entry name" value="MFS general substrate transporter"/>
    <property type="match status" value="1"/>
</dbReference>
<keyword evidence="5 7" id="KW-1133">Transmembrane helix</keyword>
<keyword evidence="6 7" id="KW-0472">Membrane</keyword>
<feature type="domain" description="Major facilitator superfamily (MFS) profile" evidence="8">
    <location>
        <begin position="15"/>
        <end position="408"/>
    </location>
</feature>
<dbReference type="OrthoDB" id="9775268at2"/>
<dbReference type="AlphaFoldDB" id="A0A4Q2EIP4"/>
<evidence type="ECO:0000256" key="5">
    <source>
        <dbReference type="ARBA" id="ARBA00022989"/>
    </source>
</evidence>
<proteinExistence type="predicted"/>